<protein>
    <recommendedName>
        <fullName evidence="3">HTH CENPB-type domain-containing protein</fullName>
    </recommendedName>
</protein>
<dbReference type="AlphaFoldDB" id="A0AAD9LJS6"/>
<dbReference type="EMBL" id="JASMQC010000019">
    <property type="protein sequence ID" value="KAK1937944.1"/>
    <property type="molecule type" value="Genomic_DNA"/>
</dbReference>
<evidence type="ECO:0000313" key="1">
    <source>
        <dbReference type="EMBL" id="KAK1937944.1"/>
    </source>
</evidence>
<evidence type="ECO:0000313" key="2">
    <source>
        <dbReference type="Proteomes" id="UP001259832"/>
    </source>
</evidence>
<keyword evidence="2" id="KW-1185">Reference proteome</keyword>
<name>A0AAD9LJS6_9STRA</name>
<proteinExistence type="predicted"/>
<gene>
    <name evidence="1" type="ORF">P3T76_009681</name>
</gene>
<organism evidence="1 2">
    <name type="scientific">Phytophthora citrophthora</name>
    <dbReference type="NCBI Taxonomy" id="4793"/>
    <lineage>
        <taxon>Eukaryota</taxon>
        <taxon>Sar</taxon>
        <taxon>Stramenopiles</taxon>
        <taxon>Oomycota</taxon>
        <taxon>Peronosporomycetes</taxon>
        <taxon>Peronosporales</taxon>
        <taxon>Peronosporaceae</taxon>
        <taxon>Phytophthora</taxon>
    </lineage>
</organism>
<comment type="caution">
    <text evidence="1">The sequence shown here is derived from an EMBL/GenBank/DDBJ whole genome shotgun (WGS) entry which is preliminary data.</text>
</comment>
<reference evidence="1" key="1">
    <citation type="submission" date="2023-08" db="EMBL/GenBank/DDBJ databases">
        <title>Reference Genome Resource for the Citrus Pathogen Phytophthora citrophthora.</title>
        <authorList>
            <person name="Moller H."/>
            <person name="Coetzee B."/>
            <person name="Rose L.J."/>
            <person name="Van Niekerk J.M."/>
        </authorList>
    </citation>
    <scope>NUCLEOTIDE SEQUENCE</scope>
    <source>
        <strain evidence="1">STE-U-9442</strain>
    </source>
</reference>
<sequence length="192" mass="22377">MPSSKKKVYVRLTLGQKAILCKIAREKPRDLSAPRDFAMRVFDLPRPPAERTIYNILKTQDKILKLTESSYSRKKFFNPVFDEIDQALVNEFDVMETKLSTITDYGLMYRSKDFCDKNFGSLPAAMQPGFSKGWAYRFRKLHGIRCVRKQGEAASVKKIDVAQGRERMRKITDLYNLRDTYNMDETSFFSSR</sequence>
<dbReference type="Proteomes" id="UP001259832">
    <property type="component" value="Unassembled WGS sequence"/>
</dbReference>
<accession>A0AAD9LJS6</accession>
<evidence type="ECO:0008006" key="3">
    <source>
        <dbReference type="Google" id="ProtNLM"/>
    </source>
</evidence>